<evidence type="ECO:0000256" key="2">
    <source>
        <dbReference type="SAM" id="MobiDB-lite"/>
    </source>
</evidence>
<dbReference type="InterPro" id="IPR036847">
    <property type="entry name" value="RimP_C_sf"/>
</dbReference>
<dbReference type="RefSeq" id="WP_086087643.1">
    <property type="nucleotide sequence ID" value="NZ_CP021112.1"/>
</dbReference>
<comment type="function">
    <text evidence="1">Required for maturation of 30S ribosomal subunits.</text>
</comment>
<dbReference type="SUPFAM" id="SSF74942">
    <property type="entry name" value="YhbC-like, C-terminal domain"/>
    <property type="match status" value="1"/>
</dbReference>
<dbReference type="PANTHER" id="PTHR33867">
    <property type="entry name" value="RIBOSOME MATURATION FACTOR RIMP"/>
    <property type="match status" value="1"/>
</dbReference>
<dbReference type="AlphaFoldDB" id="A0A1W6ZPB1"/>
<comment type="similarity">
    <text evidence="1">Belongs to the RimP family.</text>
</comment>
<feature type="compositionally biased region" description="Basic and acidic residues" evidence="2">
    <location>
        <begin position="231"/>
        <end position="242"/>
    </location>
</feature>
<dbReference type="EMBL" id="CP021112">
    <property type="protein sequence ID" value="ARP99236.1"/>
    <property type="molecule type" value="Genomic_DNA"/>
</dbReference>
<protein>
    <recommendedName>
        <fullName evidence="1">Ribosome maturation factor RimP</fullName>
    </recommendedName>
</protein>
<dbReference type="STRING" id="1235591.CAK95_09160"/>
<dbReference type="GO" id="GO:0006412">
    <property type="term" value="P:translation"/>
    <property type="evidence" value="ECO:0007669"/>
    <property type="project" value="TreeGrafter"/>
</dbReference>
<dbReference type="HAMAP" id="MF_01077">
    <property type="entry name" value="RimP"/>
    <property type="match status" value="1"/>
</dbReference>
<dbReference type="KEGG" id="psin:CAK95_09160"/>
<dbReference type="GO" id="GO:0005829">
    <property type="term" value="C:cytosol"/>
    <property type="evidence" value="ECO:0007669"/>
    <property type="project" value="TreeGrafter"/>
</dbReference>
<dbReference type="InterPro" id="IPR035956">
    <property type="entry name" value="RimP_N_sf"/>
</dbReference>
<dbReference type="InterPro" id="IPR003728">
    <property type="entry name" value="Ribosome_maturation_RimP"/>
</dbReference>
<dbReference type="GO" id="GO:0000028">
    <property type="term" value="P:ribosomal small subunit assembly"/>
    <property type="evidence" value="ECO:0007669"/>
    <property type="project" value="TreeGrafter"/>
</dbReference>
<organism evidence="3 4">
    <name type="scientific">Pseudorhodoplanes sinuspersici</name>
    <dbReference type="NCBI Taxonomy" id="1235591"/>
    <lineage>
        <taxon>Bacteria</taxon>
        <taxon>Pseudomonadati</taxon>
        <taxon>Pseudomonadota</taxon>
        <taxon>Alphaproteobacteria</taxon>
        <taxon>Hyphomicrobiales</taxon>
        <taxon>Pseudorhodoplanes</taxon>
    </lineage>
</organism>
<evidence type="ECO:0000313" key="3">
    <source>
        <dbReference type="EMBL" id="ARP99236.1"/>
    </source>
</evidence>
<dbReference type="CDD" id="cd01734">
    <property type="entry name" value="YlxS_C"/>
    <property type="match status" value="1"/>
</dbReference>
<evidence type="ECO:0000256" key="1">
    <source>
        <dbReference type="HAMAP-Rule" id="MF_01077"/>
    </source>
</evidence>
<evidence type="ECO:0000313" key="4">
    <source>
        <dbReference type="Proteomes" id="UP000194137"/>
    </source>
</evidence>
<dbReference type="InterPro" id="IPR028989">
    <property type="entry name" value="RimP_N"/>
</dbReference>
<comment type="subcellular location">
    <subcellularLocation>
        <location evidence="1">Cytoplasm</location>
    </subcellularLocation>
</comment>
<reference evidence="3 4" key="1">
    <citation type="submission" date="2017-05" db="EMBL/GenBank/DDBJ databases">
        <title>Full genome sequence of Pseudorhodoplanes sinuspersici.</title>
        <authorList>
            <person name="Dastgheib S.M.M."/>
            <person name="Shavandi M."/>
            <person name="Tirandaz H."/>
        </authorList>
    </citation>
    <scope>NUCLEOTIDE SEQUENCE [LARGE SCALE GENOMIC DNA]</scope>
    <source>
        <strain evidence="3 4">RIPI110</strain>
    </source>
</reference>
<feature type="compositionally biased region" description="Acidic residues" evidence="2">
    <location>
        <begin position="244"/>
        <end position="254"/>
    </location>
</feature>
<gene>
    <name evidence="1" type="primary">rimP</name>
    <name evidence="3" type="ORF">CAK95_09160</name>
</gene>
<dbReference type="NCBIfam" id="NF000932">
    <property type="entry name" value="PRK00092.2-5"/>
    <property type="match status" value="1"/>
</dbReference>
<dbReference type="PANTHER" id="PTHR33867:SF1">
    <property type="entry name" value="RIBOSOME MATURATION FACTOR RIMP"/>
    <property type="match status" value="1"/>
</dbReference>
<dbReference type="SUPFAM" id="SSF75420">
    <property type="entry name" value="YhbC-like, N-terminal domain"/>
    <property type="match status" value="1"/>
</dbReference>
<proteinExistence type="inferred from homology"/>
<keyword evidence="1" id="KW-0963">Cytoplasm</keyword>
<feature type="compositionally biased region" description="Basic residues" evidence="2">
    <location>
        <begin position="208"/>
        <end position="220"/>
    </location>
</feature>
<name>A0A1W6ZPB1_9HYPH</name>
<dbReference type="OrthoDB" id="9805006at2"/>
<dbReference type="Pfam" id="PF02576">
    <property type="entry name" value="RimP_N"/>
    <property type="match status" value="1"/>
</dbReference>
<dbReference type="Pfam" id="PF17384">
    <property type="entry name" value="DUF150_C"/>
    <property type="match status" value="1"/>
</dbReference>
<accession>A0A1W6ZPB1</accession>
<dbReference type="InterPro" id="IPR028998">
    <property type="entry name" value="RimP_C"/>
</dbReference>
<dbReference type="Gene3D" id="3.30.300.70">
    <property type="entry name" value="RimP-like superfamily, N-terminal"/>
    <property type="match status" value="1"/>
</dbReference>
<sequence length="254" mass="27984">MSLLPDASTQSEPRLIAEPGLAARIAAVAEPVVEGMGYRLVRVRVSGADGCTVQVMTERPDGTLTIEDCEEISRALSPVMDVADPVPQAYRLEISSPGLDRPLVRRSDFERHAGHLAKIEMNIVTEGRKRFRGILLGVEGDAARLRRDDAKADDKVEVLLPIEDMAEAKLVLTDELIAEALRKGKAAEREARGEIVETTERRDYAPKPKAKAALKAKQKSNRTAPRPKQAQLDRAKRERSGLDPEQEFDSDEGE</sequence>
<keyword evidence="4" id="KW-1185">Reference proteome</keyword>
<feature type="compositionally biased region" description="Basic and acidic residues" evidence="2">
    <location>
        <begin position="188"/>
        <end position="206"/>
    </location>
</feature>
<dbReference type="Proteomes" id="UP000194137">
    <property type="component" value="Chromosome"/>
</dbReference>
<keyword evidence="1" id="KW-0690">Ribosome biogenesis</keyword>
<feature type="region of interest" description="Disordered" evidence="2">
    <location>
        <begin position="188"/>
        <end position="254"/>
    </location>
</feature>